<organism evidence="1 2">
    <name type="scientific">Triangularia verruculosa</name>
    <dbReference type="NCBI Taxonomy" id="2587418"/>
    <lineage>
        <taxon>Eukaryota</taxon>
        <taxon>Fungi</taxon>
        <taxon>Dikarya</taxon>
        <taxon>Ascomycota</taxon>
        <taxon>Pezizomycotina</taxon>
        <taxon>Sordariomycetes</taxon>
        <taxon>Sordariomycetidae</taxon>
        <taxon>Sordariales</taxon>
        <taxon>Podosporaceae</taxon>
        <taxon>Triangularia</taxon>
    </lineage>
</organism>
<accession>A0AAN6XPR1</accession>
<feature type="non-terminal residue" evidence="1">
    <location>
        <position position="1"/>
    </location>
</feature>
<dbReference type="Proteomes" id="UP001303160">
    <property type="component" value="Unassembled WGS sequence"/>
</dbReference>
<evidence type="ECO:0000313" key="1">
    <source>
        <dbReference type="EMBL" id="KAK4203135.1"/>
    </source>
</evidence>
<sequence length="135" mass="15747">LAWRFDWEKRDLIEDLQSMRQLLREGLAESSLRHSLIRRALDAGTSKTISDLEAALRAERSKNWELCYYARDIEEDKWKLAARLRDSVPTQIGSNPLSKAKTVMYHALEMEMLGLREKARNLKGRERSRSVQGKM</sequence>
<protein>
    <submittedName>
        <fullName evidence="1">Uncharacterized protein</fullName>
    </submittedName>
</protein>
<keyword evidence="2" id="KW-1185">Reference proteome</keyword>
<reference evidence="1" key="2">
    <citation type="submission" date="2023-05" db="EMBL/GenBank/DDBJ databases">
        <authorList>
            <consortium name="Lawrence Berkeley National Laboratory"/>
            <person name="Steindorff A."/>
            <person name="Hensen N."/>
            <person name="Bonometti L."/>
            <person name="Westerberg I."/>
            <person name="Brannstrom I.O."/>
            <person name="Guillou S."/>
            <person name="Cros-Aarteil S."/>
            <person name="Calhoun S."/>
            <person name="Haridas S."/>
            <person name="Kuo A."/>
            <person name="Mondo S."/>
            <person name="Pangilinan J."/>
            <person name="Riley R."/>
            <person name="Labutti K."/>
            <person name="Andreopoulos B."/>
            <person name="Lipzen A."/>
            <person name="Chen C."/>
            <person name="Yanf M."/>
            <person name="Daum C."/>
            <person name="Ng V."/>
            <person name="Clum A."/>
            <person name="Ohm R."/>
            <person name="Martin F."/>
            <person name="Silar P."/>
            <person name="Natvig D."/>
            <person name="Lalanne C."/>
            <person name="Gautier V."/>
            <person name="Ament-Velasquez S.L."/>
            <person name="Kruys A."/>
            <person name="Hutchinson M.I."/>
            <person name="Powell A.J."/>
            <person name="Barry K."/>
            <person name="Miller A.N."/>
            <person name="Grigoriev I.V."/>
            <person name="Debuchy R."/>
            <person name="Gladieux P."/>
            <person name="Thoren M.H."/>
            <person name="Johannesson H."/>
        </authorList>
    </citation>
    <scope>NUCLEOTIDE SEQUENCE</scope>
    <source>
        <strain evidence="1">CBS 315.58</strain>
    </source>
</reference>
<comment type="caution">
    <text evidence="1">The sequence shown here is derived from an EMBL/GenBank/DDBJ whole genome shotgun (WGS) entry which is preliminary data.</text>
</comment>
<dbReference type="AlphaFoldDB" id="A0AAN6XPR1"/>
<name>A0AAN6XPR1_9PEZI</name>
<proteinExistence type="predicted"/>
<evidence type="ECO:0000313" key="2">
    <source>
        <dbReference type="Proteomes" id="UP001303160"/>
    </source>
</evidence>
<reference evidence="1" key="1">
    <citation type="journal article" date="2023" name="Mol. Phylogenet. Evol.">
        <title>Genome-scale phylogeny and comparative genomics of the fungal order Sordariales.</title>
        <authorList>
            <person name="Hensen N."/>
            <person name="Bonometti L."/>
            <person name="Westerberg I."/>
            <person name="Brannstrom I.O."/>
            <person name="Guillou S."/>
            <person name="Cros-Aarteil S."/>
            <person name="Calhoun S."/>
            <person name="Haridas S."/>
            <person name="Kuo A."/>
            <person name="Mondo S."/>
            <person name="Pangilinan J."/>
            <person name="Riley R."/>
            <person name="LaButti K."/>
            <person name="Andreopoulos B."/>
            <person name="Lipzen A."/>
            <person name="Chen C."/>
            <person name="Yan M."/>
            <person name="Daum C."/>
            <person name="Ng V."/>
            <person name="Clum A."/>
            <person name="Steindorff A."/>
            <person name="Ohm R.A."/>
            <person name="Martin F."/>
            <person name="Silar P."/>
            <person name="Natvig D.O."/>
            <person name="Lalanne C."/>
            <person name="Gautier V."/>
            <person name="Ament-Velasquez S.L."/>
            <person name="Kruys A."/>
            <person name="Hutchinson M.I."/>
            <person name="Powell A.J."/>
            <person name="Barry K."/>
            <person name="Miller A.N."/>
            <person name="Grigoriev I.V."/>
            <person name="Debuchy R."/>
            <person name="Gladieux P."/>
            <person name="Hiltunen Thoren M."/>
            <person name="Johannesson H."/>
        </authorList>
    </citation>
    <scope>NUCLEOTIDE SEQUENCE</scope>
    <source>
        <strain evidence="1">CBS 315.58</strain>
    </source>
</reference>
<gene>
    <name evidence="1" type="ORF">QBC40DRAFT_167567</name>
</gene>
<dbReference type="EMBL" id="MU863891">
    <property type="protein sequence ID" value="KAK4203135.1"/>
    <property type="molecule type" value="Genomic_DNA"/>
</dbReference>